<evidence type="ECO:0000313" key="1">
    <source>
        <dbReference type="EMBL" id="KAK9177598.1"/>
    </source>
</evidence>
<comment type="caution">
    <text evidence="1">The sequence shown here is derived from an EMBL/GenBank/DDBJ whole genome shotgun (WGS) entry which is preliminary data.</text>
</comment>
<protein>
    <submittedName>
        <fullName evidence="1">Uncharacterized protein</fullName>
    </submittedName>
</protein>
<name>A0AAP0LMK9_9ROSI</name>
<reference evidence="1 2" key="1">
    <citation type="submission" date="2024-05" db="EMBL/GenBank/DDBJ databases">
        <title>Haplotype-resolved chromosome-level genome assembly of Huyou (Citrus changshanensis).</title>
        <authorList>
            <person name="Miao C."/>
            <person name="Chen W."/>
            <person name="Wu Y."/>
            <person name="Wang L."/>
            <person name="Zhao S."/>
            <person name="Grierson D."/>
            <person name="Xu C."/>
            <person name="Chen K."/>
        </authorList>
    </citation>
    <scope>NUCLEOTIDE SEQUENCE [LARGE SCALE GENOMIC DNA]</scope>
    <source>
        <strain evidence="1">01-14</strain>
        <tissue evidence="1">Leaf</tissue>
    </source>
</reference>
<evidence type="ECO:0000313" key="2">
    <source>
        <dbReference type="Proteomes" id="UP001428341"/>
    </source>
</evidence>
<accession>A0AAP0LMK9</accession>
<proteinExistence type="predicted"/>
<gene>
    <name evidence="1" type="ORF">WN944_029622</name>
</gene>
<sequence>MSKLIDDKAINKSGSTTDEKEKDAMVELLPNKAIRDETYIVLRSSESAKRYKLRVLRTLCSSSSVFESLGVRGFWVSDFTYAILFTYTALFTRNDGSDLRILWCKSFYFKVYLTRIINLTNNILTEYLVLRKNNCLKAIRERPAKITGEKWNELTAMQLLIYSWDSDGVLSSVVEEKTPLHLNKRVGVRTRTTGGSVCMGDDHTLEIASVGSIKIKMFDGIVCTIKEVENGITKIVGSTFVLLKAERSHLKLGYMSKQGLKILFGQKLLSGLK</sequence>
<dbReference type="Proteomes" id="UP001428341">
    <property type="component" value="Unassembled WGS sequence"/>
</dbReference>
<dbReference type="AlphaFoldDB" id="A0AAP0LMK9"/>
<dbReference type="EMBL" id="JBCGBO010000025">
    <property type="protein sequence ID" value="KAK9177598.1"/>
    <property type="molecule type" value="Genomic_DNA"/>
</dbReference>
<organism evidence="1 2">
    <name type="scientific">Citrus x changshan-huyou</name>
    <dbReference type="NCBI Taxonomy" id="2935761"/>
    <lineage>
        <taxon>Eukaryota</taxon>
        <taxon>Viridiplantae</taxon>
        <taxon>Streptophyta</taxon>
        <taxon>Embryophyta</taxon>
        <taxon>Tracheophyta</taxon>
        <taxon>Spermatophyta</taxon>
        <taxon>Magnoliopsida</taxon>
        <taxon>eudicotyledons</taxon>
        <taxon>Gunneridae</taxon>
        <taxon>Pentapetalae</taxon>
        <taxon>rosids</taxon>
        <taxon>malvids</taxon>
        <taxon>Sapindales</taxon>
        <taxon>Rutaceae</taxon>
        <taxon>Aurantioideae</taxon>
        <taxon>Citrus</taxon>
    </lineage>
</organism>
<keyword evidence="2" id="KW-1185">Reference proteome</keyword>